<dbReference type="GO" id="GO:0008081">
    <property type="term" value="F:phosphoric diester hydrolase activity"/>
    <property type="evidence" value="ECO:0007669"/>
    <property type="project" value="UniProtKB-ARBA"/>
</dbReference>
<evidence type="ECO:0000259" key="1">
    <source>
        <dbReference type="PROSITE" id="PS51832"/>
    </source>
</evidence>
<dbReference type="InterPro" id="IPR037522">
    <property type="entry name" value="HD_GYP_dom"/>
</dbReference>
<evidence type="ECO:0000313" key="3">
    <source>
        <dbReference type="Proteomes" id="UP000295793"/>
    </source>
</evidence>
<comment type="caution">
    <text evidence="2">The sequence shown here is derived from an EMBL/GenBank/DDBJ whole genome shotgun (WGS) entry which is preliminary data.</text>
</comment>
<dbReference type="PROSITE" id="PS51832">
    <property type="entry name" value="HD_GYP"/>
    <property type="match status" value="1"/>
</dbReference>
<reference evidence="2 3" key="1">
    <citation type="submission" date="2019-03" db="EMBL/GenBank/DDBJ databases">
        <title>Genomic Encyclopedia of Archaeal and Bacterial Type Strains, Phase II (KMG-II): from individual species to whole genera.</title>
        <authorList>
            <person name="Goeker M."/>
        </authorList>
    </citation>
    <scope>NUCLEOTIDE SEQUENCE [LARGE SCALE GENOMIC DNA]</scope>
    <source>
        <strain evidence="2 3">DSM 15388</strain>
    </source>
</reference>
<dbReference type="RefSeq" id="WP_132699063.1">
    <property type="nucleotide sequence ID" value="NZ_SLZR01000001.1"/>
</dbReference>
<evidence type="ECO:0000313" key="2">
    <source>
        <dbReference type="EMBL" id="TCS43907.1"/>
    </source>
</evidence>
<name>A0A4R3IDT5_9GAMM</name>
<feature type="domain" description="HD-GYP" evidence="1">
    <location>
        <begin position="141"/>
        <end position="337"/>
    </location>
</feature>
<dbReference type="AlphaFoldDB" id="A0A4R3IDT5"/>
<proteinExistence type="predicted"/>
<dbReference type="InterPro" id="IPR021812">
    <property type="entry name" value="DUF3391"/>
</dbReference>
<dbReference type="Proteomes" id="UP000295793">
    <property type="component" value="Unassembled WGS sequence"/>
</dbReference>
<dbReference type="CDD" id="cd00077">
    <property type="entry name" value="HDc"/>
    <property type="match status" value="1"/>
</dbReference>
<sequence length="402" mass="44818">MIKKISIDDLSIGMYICDLNNQWVPRQNASRRGLIKYQSTIDKVRALGVKELYIDTDKGADCESAAIADPVKQLQANQFNSLVAQSGAQPGLRTALSEERENAEKQHKKAKTLIGGILDDIKAGKGVDADAVEETADDIISSLNTNENALACLSHIRSKDKYLLEHSVNVGVLLGIFARARRFDEQTTRQLVAGGLLHDIGKILVPDEILNKPGKLEPKEWEEMKRHVTYGERILDVTAGLSDITRSICGLHHERLDGSGYPRNLPAEQITVYGRMSAICDVYDAITADRVYHEGMSPNEAMKKLIEWSIFHLDKELVYDFIRCLSVYPVGTLVELSNGTAAVIIEANRRQPKLPVVRAFYSTRMQELIPPEDLDLANRGTRTQITNTLDARQLGIDIRPFL</sequence>
<dbReference type="InterPro" id="IPR003607">
    <property type="entry name" value="HD/PDEase_dom"/>
</dbReference>
<dbReference type="Pfam" id="PF11871">
    <property type="entry name" value="DUF3391"/>
    <property type="match status" value="1"/>
</dbReference>
<dbReference type="SUPFAM" id="SSF109604">
    <property type="entry name" value="HD-domain/PDEase-like"/>
    <property type="match status" value="1"/>
</dbReference>
<keyword evidence="3" id="KW-1185">Reference proteome</keyword>
<dbReference type="OrthoDB" id="9816273at2"/>
<dbReference type="Pfam" id="PF13487">
    <property type="entry name" value="HD_5"/>
    <property type="match status" value="1"/>
</dbReference>
<gene>
    <name evidence="2" type="ORF">BCF53_101250</name>
</gene>
<organism evidence="2 3">
    <name type="scientific">Reinekea marinisedimentorum</name>
    <dbReference type="NCBI Taxonomy" id="230495"/>
    <lineage>
        <taxon>Bacteria</taxon>
        <taxon>Pseudomonadati</taxon>
        <taxon>Pseudomonadota</taxon>
        <taxon>Gammaproteobacteria</taxon>
        <taxon>Oceanospirillales</taxon>
        <taxon>Saccharospirillaceae</taxon>
        <taxon>Reinekea</taxon>
    </lineage>
</organism>
<dbReference type="Gene3D" id="1.10.3210.10">
    <property type="entry name" value="Hypothetical protein af1432"/>
    <property type="match status" value="1"/>
</dbReference>
<accession>A0A4R3IDT5</accession>
<dbReference type="PANTHER" id="PTHR43155:SF2">
    <property type="entry name" value="CYCLIC DI-GMP PHOSPHODIESTERASE PA4108"/>
    <property type="match status" value="1"/>
</dbReference>
<dbReference type="EMBL" id="SLZR01000001">
    <property type="protein sequence ID" value="TCS43907.1"/>
    <property type="molecule type" value="Genomic_DNA"/>
</dbReference>
<dbReference type="SMART" id="SM00471">
    <property type="entry name" value="HDc"/>
    <property type="match status" value="1"/>
</dbReference>
<dbReference type="PANTHER" id="PTHR43155">
    <property type="entry name" value="CYCLIC DI-GMP PHOSPHODIESTERASE PA4108-RELATED"/>
    <property type="match status" value="1"/>
</dbReference>
<protein>
    <submittedName>
        <fullName evidence="2">HD-GYP domain-containing protein (C-di-GMP phosphodiesterase class II)</fullName>
    </submittedName>
</protein>